<sequence>VIIVMVAGMNAEVVALLGVVLNVAQIESFSMKELHTMEKTYLYIIDIFPNEIDINCLSLTI</sequence>
<comment type="caution">
    <text evidence="1">The sequence shown here is derived from an EMBL/GenBank/DDBJ whole genome shotgun (WGS) entry which is preliminary data.</text>
</comment>
<dbReference type="EMBL" id="JAMKOV010000025">
    <property type="protein sequence ID" value="KAI8035999.1"/>
    <property type="molecule type" value="Genomic_DNA"/>
</dbReference>
<dbReference type="Proteomes" id="UP001059596">
    <property type="component" value="Unassembled WGS sequence"/>
</dbReference>
<accession>A0A9P9YG93</accession>
<reference evidence="1" key="1">
    <citation type="journal article" date="2023" name="Genome Biol. Evol.">
        <title>Long-read-based Genome Assembly of Drosophila gunungcola Reveals Fewer Chemosensory Genes in Flower-breeding Species.</title>
        <authorList>
            <person name="Negi A."/>
            <person name="Liao B.Y."/>
            <person name="Yeh S.D."/>
        </authorList>
    </citation>
    <scope>NUCLEOTIDE SEQUENCE</scope>
    <source>
        <strain evidence="1">Sukarami</strain>
    </source>
</reference>
<evidence type="ECO:0000313" key="2">
    <source>
        <dbReference type="Proteomes" id="UP001059596"/>
    </source>
</evidence>
<protein>
    <submittedName>
        <fullName evidence="1">Uncharacterized protein</fullName>
    </submittedName>
</protein>
<gene>
    <name evidence="1" type="ORF">M5D96_011215</name>
</gene>
<feature type="non-terminal residue" evidence="1">
    <location>
        <position position="1"/>
    </location>
</feature>
<proteinExistence type="predicted"/>
<organism evidence="1 2">
    <name type="scientific">Drosophila gunungcola</name>
    <name type="common">fruit fly</name>
    <dbReference type="NCBI Taxonomy" id="103775"/>
    <lineage>
        <taxon>Eukaryota</taxon>
        <taxon>Metazoa</taxon>
        <taxon>Ecdysozoa</taxon>
        <taxon>Arthropoda</taxon>
        <taxon>Hexapoda</taxon>
        <taxon>Insecta</taxon>
        <taxon>Pterygota</taxon>
        <taxon>Neoptera</taxon>
        <taxon>Endopterygota</taxon>
        <taxon>Diptera</taxon>
        <taxon>Brachycera</taxon>
        <taxon>Muscomorpha</taxon>
        <taxon>Ephydroidea</taxon>
        <taxon>Drosophilidae</taxon>
        <taxon>Drosophila</taxon>
        <taxon>Sophophora</taxon>
    </lineage>
</organism>
<name>A0A9P9YG93_9MUSC</name>
<evidence type="ECO:0000313" key="1">
    <source>
        <dbReference type="EMBL" id="KAI8035999.1"/>
    </source>
</evidence>
<dbReference type="AlphaFoldDB" id="A0A9P9YG93"/>
<keyword evidence="2" id="KW-1185">Reference proteome</keyword>